<sequence>MRRKTVEQWAMDLPMRIPGPHGDPTQAGFPFGGETQWSPHTGHYPNYLGHGLQSAGFAPCPQVDVTSHDSGHATPQATP</sequence>
<gene>
    <name evidence="2" type="ORF">X975_20373</name>
</gene>
<protein>
    <submittedName>
        <fullName evidence="2">Uncharacterized protein</fullName>
    </submittedName>
</protein>
<feature type="non-terminal residue" evidence="2">
    <location>
        <position position="79"/>
    </location>
</feature>
<dbReference type="EMBL" id="KK120992">
    <property type="protein sequence ID" value="KFM79514.1"/>
    <property type="molecule type" value="Genomic_DNA"/>
</dbReference>
<feature type="region of interest" description="Disordered" evidence="1">
    <location>
        <begin position="60"/>
        <end position="79"/>
    </location>
</feature>
<keyword evidence="3" id="KW-1185">Reference proteome</keyword>
<feature type="region of interest" description="Disordered" evidence="1">
    <location>
        <begin position="13"/>
        <end position="44"/>
    </location>
</feature>
<name>A0A087UQ75_STEMI</name>
<reference evidence="2 3" key="1">
    <citation type="submission" date="2013-11" db="EMBL/GenBank/DDBJ databases">
        <title>Genome sequencing of Stegodyphus mimosarum.</title>
        <authorList>
            <person name="Bechsgaard J."/>
        </authorList>
    </citation>
    <scope>NUCLEOTIDE SEQUENCE [LARGE SCALE GENOMIC DNA]</scope>
</reference>
<evidence type="ECO:0000313" key="3">
    <source>
        <dbReference type="Proteomes" id="UP000054359"/>
    </source>
</evidence>
<evidence type="ECO:0000313" key="2">
    <source>
        <dbReference type="EMBL" id="KFM79514.1"/>
    </source>
</evidence>
<proteinExistence type="predicted"/>
<dbReference type="Proteomes" id="UP000054359">
    <property type="component" value="Unassembled WGS sequence"/>
</dbReference>
<evidence type="ECO:0000256" key="1">
    <source>
        <dbReference type="SAM" id="MobiDB-lite"/>
    </source>
</evidence>
<dbReference type="OrthoDB" id="10029800at2759"/>
<organism evidence="2 3">
    <name type="scientific">Stegodyphus mimosarum</name>
    <name type="common">African social velvet spider</name>
    <dbReference type="NCBI Taxonomy" id="407821"/>
    <lineage>
        <taxon>Eukaryota</taxon>
        <taxon>Metazoa</taxon>
        <taxon>Ecdysozoa</taxon>
        <taxon>Arthropoda</taxon>
        <taxon>Chelicerata</taxon>
        <taxon>Arachnida</taxon>
        <taxon>Araneae</taxon>
        <taxon>Araneomorphae</taxon>
        <taxon>Entelegynae</taxon>
        <taxon>Eresoidea</taxon>
        <taxon>Eresidae</taxon>
        <taxon>Stegodyphus</taxon>
    </lineage>
</organism>
<dbReference type="AlphaFoldDB" id="A0A087UQ75"/>
<accession>A0A087UQ75</accession>